<dbReference type="eggNOG" id="COG3000">
    <property type="taxonomic scope" value="Bacteria"/>
</dbReference>
<dbReference type="KEGG" id="sgn:SGRA_2392"/>
<dbReference type="GO" id="GO:0016020">
    <property type="term" value="C:membrane"/>
    <property type="evidence" value="ECO:0007669"/>
    <property type="project" value="GOC"/>
</dbReference>
<accession>H6L4U6</accession>
<keyword evidence="10" id="KW-1185">Reference proteome</keyword>
<keyword evidence="5" id="KW-0443">Lipid metabolism</keyword>
<feature type="transmembrane region" description="Helical" evidence="7">
    <location>
        <begin position="366"/>
        <end position="394"/>
    </location>
</feature>
<evidence type="ECO:0000256" key="5">
    <source>
        <dbReference type="ARBA" id="ARBA00023098"/>
    </source>
</evidence>
<evidence type="ECO:0000256" key="7">
    <source>
        <dbReference type="SAM" id="Phobius"/>
    </source>
</evidence>
<reference evidence="9 10" key="1">
    <citation type="journal article" date="2012" name="Stand. Genomic Sci.">
        <title>Complete genome sequencing and analysis of Saprospira grandis str. Lewin, a predatory marine bacterium.</title>
        <authorList>
            <person name="Saw J.H."/>
            <person name="Yuryev A."/>
            <person name="Kanbe M."/>
            <person name="Hou S."/>
            <person name="Young A.G."/>
            <person name="Aizawa S."/>
            <person name="Alam M."/>
        </authorList>
    </citation>
    <scope>NUCLEOTIDE SEQUENCE [LARGE SCALE GENOMIC DNA]</scope>
    <source>
        <strain evidence="9 10">Lewin</strain>
    </source>
</reference>
<protein>
    <submittedName>
        <fullName evidence="9">Sterol desaturase</fullName>
    </submittedName>
</protein>
<dbReference type="GO" id="GO:0050479">
    <property type="term" value="F:glyceryl-ether monooxygenase activity"/>
    <property type="evidence" value="ECO:0007669"/>
    <property type="project" value="TreeGrafter"/>
</dbReference>
<evidence type="ECO:0000256" key="3">
    <source>
        <dbReference type="ARBA" id="ARBA00022989"/>
    </source>
</evidence>
<dbReference type="PANTHER" id="PTHR21624">
    <property type="entry name" value="STEROL DESATURASE-RELATED PROTEIN"/>
    <property type="match status" value="1"/>
</dbReference>
<evidence type="ECO:0000259" key="8">
    <source>
        <dbReference type="Pfam" id="PF04116"/>
    </source>
</evidence>
<proteinExistence type="predicted"/>
<evidence type="ECO:0000256" key="6">
    <source>
        <dbReference type="ARBA" id="ARBA00023136"/>
    </source>
</evidence>
<feature type="transmembrane region" description="Helical" evidence="7">
    <location>
        <begin position="328"/>
        <end position="346"/>
    </location>
</feature>
<evidence type="ECO:0000256" key="2">
    <source>
        <dbReference type="ARBA" id="ARBA00022692"/>
    </source>
</evidence>
<dbReference type="InterPro" id="IPR051689">
    <property type="entry name" value="Sterol_desaturase/TMEM195"/>
</dbReference>
<comment type="subcellular location">
    <subcellularLocation>
        <location evidence="1">Endomembrane system</location>
        <topology evidence="1">Multi-pass membrane protein</topology>
    </subcellularLocation>
</comment>
<dbReference type="GO" id="GO:0006643">
    <property type="term" value="P:membrane lipid metabolic process"/>
    <property type="evidence" value="ECO:0007669"/>
    <property type="project" value="TreeGrafter"/>
</dbReference>
<dbReference type="GO" id="GO:0008610">
    <property type="term" value="P:lipid biosynthetic process"/>
    <property type="evidence" value="ECO:0007669"/>
    <property type="project" value="InterPro"/>
</dbReference>
<dbReference type="Proteomes" id="UP000007519">
    <property type="component" value="Chromosome"/>
</dbReference>
<keyword evidence="2 7" id="KW-0812">Transmembrane</keyword>
<evidence type="ECO:0000256" key="4">
    <source>
        <dbReference type="ARBA" id="ARBA00023002"/>
    </source>
</evidence>
<dbReference type="PANTHER" id="PTHR21624:SF1">
    <property type="entry name" value="ALKYLGLYCEROL MONOOXYGENASE"/>
    <property type="match status" value="1"/>
</dbReference>
<organism evidence="9 10">
    <name type="scientific">Saprospira grandis (strain Lewin)</name>
    <dbReference type="NCBI Taxonomy" id="984262"/>
    <lineage>
        <taxon>Bacteria</taxon>
        <taxon>Pseudomonadati</taxon>
        <taxon>Bacteroidota</taxon>
        <taxon>Saprospiria</taxon>
        <taxon>Saprospirales</taxon>
        <taxon>Saprospiraceae</taxon>
        <taxon>Saprospira</taxon>
    </lineage>
</organism>
<feature type="transmembrane region" description="Helical" evidence="7">
    <location>
        <begin position="298"/>
        <end position="319"/>
    </location>
</feature>
<dbReference type="GO" id="GO:0005506">
    <property type="term" value="F:iron ion binding"/>
    <property type="evidence" value="ECO:0007669"/>
    <property type="project" value="InterPro"/>
</dbReference>
<evidence type="ECO:0000313" key="10">
    <source>
        <dbReference type="Proteomes" id="UP000007519"/>
    </source>
</evidence>
<dbReference type="AlphaFoldDB" id="H6L4U6"/>
<feature type="transmembrane region" description="Helical" evidence="7">
    <location>
        <begin position="76"/>
        <end position="93"/>
    </location>
</feature>
<dbReference type="HOGENOM" id="CLU_033631_2_0_10"/>
<keyword evidence="4" id="KW-0560">Oxidoreductase</keyword>
<keyword evidence="6 7" id="KW-0472">Membrane</keyword>
<keyword evidence="3 7" id="KW-1133">Transmembrane helix</keyword>
<dbReference type="RefSeq" id="WP_015692736.1">
    <property type="nucleotide sequence ID" value="NC_016940.1"/>
</dbReference>
<evidence type="ECO:0000313" key="9">
    <source>
        <dbReference type="EMBL" id="AFC25121.1"/>
    </source>
</evidence>
<dbReference type="EMBL" id="CP002831">
    <property type="protein sequence ID" value="AFC25121.1"/>
    <property type="molecule type" value="Genomic_DNA"/>
</dbReference>
<gene>
    <name evidence="9" type="ordered locus">SGRA_2392</name>
</gene>
<feature type="transmembrane region" description="Helical" evidence="7">
    <location>
        <begin position="36"/>
        <end position="64"/>
    </location>
</feature>
<sequence length="401" mass="46630">MDIMIYAIPVFFLLIGIELLIGYFSQQQLYRLGDAVANISCGVGQQVTGVFIKIIGLGSYVYIYEHWRLLSVPNHWASYILLFILIDFLYYWFHRYSHEINSFWGAHVVHHQSEDYNLSVALRQSAFQGVFSAIFYWPLAFLGFDPVPFFIIGTFQTLYQFWIHTEAIRKMPAWFEYVFNTPSHHRVHHGRNPEYIDKNHGGTLILFDRWFGSFEPEKAEVVYGVTKPLATYNPIWANLDYYADLWAAAGQMPRWEDRLRLWVERPGWLPEDMGGQQKVPAVDRQQTEKYNPSLPPFLPIYVLIQYVVILLGATVFLMVESQLDWPKLLALNVIILWALGNLGGLLDLKRWGLSSEYLRLLATPLALYFLFPLGSYIWGLAAWAILSLGLLFYYQRRTANS</sequence>
<dbReference type="GO" id="GO:0012505">
    <property type="term" value="C:endomembrane system"/>
    <property type="evidence" value="ECO:0007669"/>
    <property type="project" value="UniProtKB-SubCell"/>
</dbReference>
<evidence type="ECO:0000256" key="1">
    <source>
        <dbReference type="ARBA" id="ARBA00004127"/>
    </source>
</evidence>
<dbReference type="Pfam" id="PF04116">
    <property type="entry name" value="FA_hydroxylase"/>
    <property type="match status" value="1"/>
</dbReference>
<dbReference type="OrthoDB" id="9770329at2"/>
<name>H6L4U6_SAPGL</name>
<feature type="transmembrane region" description="Helical" evidence="7">
    <location>
        <begin position="6"/>
        <end position="24"/>
    </location>
</feature>
<dbReference type="InterPro" id="IPR006694">
    <property type="entry name" value="Fatty_acid_hydroxylase"/>
</dbReference>
<feature type="transmembrane region" description="Helical" evidence="7">
    <location>
        <begin position="133"/>
        <end position="152"/>
    </location>
</feature>
<dbReference type="STRING" id="984262.SGRA_2392"/>
<feature type="domain" description="Fatty acid hydroxylase" evidence="8">
    <location>
        <begin position="80"/>
        <end position="213"/>
    </location>
</feature>